<dbReference type="AlphaFoldDB" id="A0A0F9C3J8"/>
<gene>
    <name evidence="1" type="ORF">LCGC14_2372100</name>
</gene>
<organism evidence="1">
    <name type="scientific">marine sediment metagenome</name>
    <dbReference type="NCBI Taxonomy" id="412755"/>
    <lineage>
        <taxon>unclassified sequences</taxon>
        <taxon>metagenomes</taxon>
        <taxon>ecological metagenomes</taxon>
    </lineage>
</organism>
<reference evidence="1" key="1">
    <citation type="journal article" date="2015" name="Nature">
        <title>Complex archaea that bridge the gap between prokaryotes and eukaryotes.</title>
        <authorList>
            <person name="Spang A."/>
            <person name="Saw J.H."/>
            <person name="Jorgensen S.L."/>
            <person name="Zaremba-Niedzwiedzka K."/>
            <person name="Martijn J."/>
            <person name="Lind A.E."/>
            <person name="van Eijk R."/>
            <person name="Schleper C."/>
            <person name="Guy L."/>
            <person name="Ettema T.J."/>
        </authorList>
    </citation>
    <scope>NUCLEOTIDE SEQUENCE</scope>
</reference>
<proteinExistence type="predicted"/>
<name>A0A0F9C3J8_9ZZZZ</name>
<feature type="non-terminal residue" evidence="1">
    <location>
        <position position="106"/>
    </location>
</feature>
<dbReference type="EMBL" id="LAZR01034987">
    <property type="protein sequence ID" value="KKL28744.1"/>
    <property type="molecule type" value="Genomic_DNA"/>
</dbReference>
<comment type="caution">
    <text evidence="1">The sequence shown here is derived from an EMBL/GenBank/DDBJ whole genome shotgun (WGS) entry which is preliminary data.</text>
</comment>
<evidence type="ECO:0000313" key="1">
    <source>
        <dbReference type="EMBL" id="KKL28744.1"/>
    </source>
</evidence>
<protein>
    <submittedName>
        <fullName evidence="1">Uncharacterized protein</fullName>
    </submittedName>
</protein>
<accession>A0A0F9C3J8</accession>
<sequence length="106" mass="11896">MPEPLDNTVTIEEGSKEWKKWRELATVAIPGKRSALWFLATRICGLEPLIPMTISAHYSMCLFAERATGIPEIDECRIQLIQVPRGFGKSALITKCRPIQQLISNA</sequence>